<dbReference type="STRING" id="1890364.A0A2P6N5X7"/>
<comment type="subcellular location">
    <subcellularLocation>
        <location evidence="1">Membrane</location>
        <topology evidence="1">Multi-pass membrane protein</topology>
    </subcellularLocation>
</comment>
<keyword evidence="3 10" id="KW-0812">Transmembrane</keyword>
<proteinExistence type="inferred from homology"/>
<gene>
    <name evidence="13" type="ORF">PROFUN_12912</name>
</gene>
<evidence type="ECO:0000256" key="8">
    <source>
        <dbReference type="SAM" id="Coils"/>
    </source>
</evidence>
<feature type="domain" description="Polycystin cation channel PKD1/PKD2" evidence="11">
    <location>
        <begin position="1215"/>
        <end position="1429"/>
    </location>
</feature>
<evidence type="ECO:0000256" key="5">
    <source>
        <dbReference type="ARBA" id="ARBA00023136"/>
    </source>
</evidence>
<dbReference type="InterPro" id="IPR036770">
    <property type="entry name" value="Ankyrin_rpt-contain_sf"/>
</dbReference>
<evidence type="ECO:0000313" key="14">
    <source>
        <dbReference type="Proteomes" id="UP000241769"/>
    </source>
</evidence>
<feature type="domain" description="Polycystin" evidence="12">
    <location>
        <begin position="1026"/>
        <end position="1196"/>
    </location>
</feature>
<evidence type="ECO:0000259" key="11">
    <source>
        <dbReference type="Pfam" id="PF08016"/>
    </source>
</evidence>
<reference evidence="13 14" key="1">
    <citation type="journal article" date="2018" name="Genome Biol. Evol.">
        <title>Multiple Roots of Fruiting Body Formation in Amoebozoa.</title>
        <authorList>
            <person name="Hillmann F."/>
            <person name="Forbes G."/>
            <person name="Novohradska S."/>
            <person name="Ferling I."/>
            <person name="Riege K."/>
            <person name="Groth M."/>
            <person name="Westermann M."/>
            <person name="Marz M."/>
            <person name="Spaller T."/>
            <person name="Winckler T."/>
            <person name="Schaap P."/>
            <person name="Glockner G."/>
        </authorList>
    </citation>
    <scope>NUCLEOTIDE SEQUENCE [LARGE SCALE GENOMIC DNA]</scope>
    <source>
        <strain evidence="13 14">Jena</strain>
    </source>
</reference>
<feature type="region of interest" description="Disordered" evidence="9">
    <location>
        <begin position="1"/>
        <end position="31"/>
    </location>
</feature>
<dbReference type="PRINTS" id="PR01433">
    <property type="entry name" value="POLYCYSTIN2"/>
</dbReference>
<feature type="transmembrane region" description="Helical" evidence="10">
    <location>
        <begin position="1341"/>
        <end position="1364"/>
    </location>
</feature>
<protein>
    <submittedName>
        <fullName evidence="13">CRE-PKD-2 protein</fullName>
    </submittedName>
</protein>
<dbReference type="GO" id="GO:0005262">
    <property type="term" value="F:calcium channel activity"/>
    <property type="evidence" value="ECO:0007669"/>
    <property type="project" value="TreeGrafter"/>
</dbReference>
<dbReference type="InterPro" id="IPR046791">
    <property type="entry name" value="Polycystin_dom"/>
</dbReference>
<comment type="similarity">
    <text evidence="2">Belongs to the polycystin family.</text>
</comment>
<comment type="caution">
    <text evidence="13">The sequence shown here is derived from an EMBL/GenBank/DDBJ whole genome shotgun (WGS) entry which is preliminary data.</text>
</comment>
<evidence type="ECO:0000256" key="9">
    <source>
        <dbReference type="SAM" id="MobiDB-lite"/>
    </source>
</evidence>
<feature type="compositionally biased region" description="Low complexity" evidence="9">
    <location>
        <begin position="1497"/>
        <end position="1509"/>
    </location>
</feature>
<dbReference type="InterPro" id="IPR001680">
    <property type="entry name" value="WD40_rpt"/>
</dbReference>
<dbReference type="Gene3D" id="1.25.40.20">
    <property type="entry name" value="Ankyrin repeat-containing domain"/>
    <property type="match status" value="1"/>
</dbReference>
<keyword evidence="4 10" id="KW-1133">Transmembrane helix</keyword>
<dbReference type="SMART" id="SM00320">
    <property type="entry name" value="WD40"/>
    <property type="match status" value="4"/>
</dbReference>
<dbReference type="SUPFAM" id="SSF48403">
    <property type="entry name" value="Ankyrin repeat"/>
    <property type="match status" value="1"/>
</dbReference>
<feature type="transmembrane region" description="Helical" evidence="10">
    <location>
        <begin position="1252"/>
        <end position="1272"/>
    </location>
</feature>
<dbReference type="InterPro" id="IPR051223">
    <property type="entry name" value="Polycystin"/>
</dbReference>
<dbReference type="PANTHER" id="PTHR10877:SF197">
    <property type="entry name" value="POLYCYSTIC KIDNEY DISEASE PROTEIN 1-LIKE 2"/>
    <property type="match status" value="1"/>
</dbReference>
<evidence type="ECO:0000256" key="3">
    <source>
        <dbReference type="ARBA" id="ARBA00022692"/>
    </source>
</evidence>
<dbReference type="OrthoDB" id="444119at2759"/>
<feature type="transmembrane region" description="Helical" evidence="10">
    <location>
        <begin position="1215"/>
        <end position="1232"/>
    </location>
</feature>
<evidence type="ECO:0000256" key="1">
    <source>
        <dbReference type="ARBA" id="ARBA00004141"/>
    </source>
</evidence>
<accession>A0A2P6N5X7</accession>
<dbReference type="GO" id="GO:0005509">
    <property type="term" value="F:calcium ion binding"/>
    <property type="evidence" value="ECO:0007669"/>
    <property type="project" value="InterPro"/>
</dbReference>
<evidence type="ECO:0000313" key="13">
    <source>
        <dbReference type="EMBL" id="PRP79362.1"/>
    </source>
</evidence>
<feature type="transmembrane region" description="Helical" evidence="10">
    <location>
        <begin position="1300"/>
        <end position="1320"/>
    </location>
</feature>
<dbReference type="InterPro" id="IPR015943">
    <property type="entry name" value="WD40/YVTN_repeat-like_dom_sf"/>
</dbReference>
<keyword evidence="5 10" id="KW-0472">Membrane</keyword>
<dbReference type="GO" id="GO:0050982">
    <property type="term" value="P:detection of mechanical stimulus"/>
    <property type="evidence" value="ECO:0007669"/>
    <property type="project" value="TreeGrafter"/>
</dbReference>
<feature type="disulfide bond" evidence="7">
    <location>
        <begin position="1081"/>
        <end position="1094"/>
    </location>
</feature>
<dbReference type="Gene3D" id="2.130.10.10">
    <property type="entry name" value="YVTN repeat-like/Quinoprotein amine dehydrogenase"/>
    <property type="match status" value="1"/>
</dbReference>
<evidence type="ECO:0000259" key="12">
    <source>
        <dbReference type="Pfam" id="PF20519"/>
    </source>
</evidence>
<keyword evidence="8" id="KW-0175">Coiled coil</keyword>
<evidence type="ECO:0000256" key="4">
    <source>
        <dbReference type="ARBA" id="ARBA00022989"/>
    </source>
</evidence>
<keyword evidence="14" id="KW-1185">Reference proteome</keyword>
<name>A0A2P6N5X7_9EUKA</name>
<feature type="region of interest" description="Disordered" evidence="9">
    <location>
        <begin position="1488"/>
        <end position="1514"/>
    </location>
</feature>
<dbReference type="InterPro" id="IPR036322">
    <property type="entry name" value="WD40_repeat_dom_sf"/>
</dbReference>
<sequence>MSSPEEIPLGVVHSEGIDDTEESSPWNDDGGDRQIRHRAAIVHGTDVGFPIVETKPRQTIAERDIACCIVLPHHVYLCRKNNSVVEVYGLTEWDTKQEHWMRGHRQPVTLLYSKSPTTLWSAGGDDWVCLWAPVWKDNAARVVKRIEVGGPVTQFEATSSQLFCRRGETTDIHVFSIETGEVMGRILDPFHRIPRLSMTESLLIVGWSRYHGGETEKEANFHVWSIKDCSIGTDNLTLSKLHLMADPLVVAADEKYIFCIDIEGQFHVLSMVTRAPIAVDWENYDRADLFYNTLTVFNGFIFLSHTQGVDVVRIDTMSYLQTLEGRGTHHLCASISHLGHSSLWSLTNDDIKVWSLQPIRVTKAEKFPGNSGCYINSCDDMALVPTKKKAYIVGVKDSGIRIRCTLDGHWGPIHCALFVADVIVTNDNEGRVDVWRALDGKPVRRLEHKEPITSMSISQTEEEGASLITASDWSVRWSAENVVSMGIDHVTTYGDKIYTCTQHTIQACRMKDGREMKIYNLPNEGKVKHMLQVTDKLVIVQHRSATVYNAKNLELLYMLSTVPGTARPSSLGDLLYLPSENNNSLEVWDLQSASAQLLRVWTMDKAFIHCGMTFDHGLVSSSHKTIRNFPLRFRGLPAWSFGCYSSKWMMEHHQVINRSTPTILQFLAMNGLYWPADFLVTHMNVKMDAIHQGRSALSCAVTNEQWSFLRLLSRRWPEQNQMKDERTIAFLRRKAFLDDAPFFQKLIETKVRFPLVQVLSAVADNLKSEMKTLTLFIQMYSDLGTKSDDRNRNLLHHAVLSSNIQAIRLLTQSNTADVSHLNRSTIHSVQINAQDDSGNTPLHYAFNHKGECNSRLMISLTPDSPRERYSEANDMDESDFICTDYTMDTRNLQQRRTHRLLCAKEIMTKHQEVDLLLKNTQGRTSYDVLLLQHSDNIKKLKKMNGDTCSMSHFSATAELSNIAQERLSTYRTHFALKTFFSSSFHHLLWILAIIIVAFGSSTRNDPQNFYFFREVSNGLQLNGNSFYAVQTPDQMLSWVQNVLLTYTDYTLQNATSTDPPLTGIRAMGSILLRQYRSLDTCDVPKELDTNIQGCIPNSYSFSHTSYGPNDSFVWSSRGDRWFSPTGKQFPTGGFSITLSPDKATSVPAVQSLRNSTWNDEHTRAIVVSLSLWNVNINSVVAIDLGVEFTESGLGITGGDVRVLKGIQYQSALDDFFAFLQVLILIYFVFFFLPPQWIKVRHYRRRYLYKWIAYWDIILSLLFIAVVGVQIAADAQMNHLNLKPSSTTFVSFADYSHIQNLAQNLLALFIILALFRSIHLFRILPQTGSAVYAFVQTLSSRSFIVFVVLFIYVMVSFSVIFHLAFGTSVFSLRSLGQTILSLTRAVIGDSAFQPLDDIDRFFGPLFFLLFASFQCIILFNMCSAVLTALYIEHSSNEREMWELYVTRIYTESLLCPTWENLIAQHTRNLWRRLRHHSWSGLPNVLPFPSETSDDKTRSSSTSSSPRVSMSQDEVDRMTLREIRSKREKNNVEIYHVATETRDSQTLLVSQIADMNQSVQRQLQEALKAIQRETDDRIQFVQREFSEKMNRLAEQNQQLNLDSQRNGLLLERLYSTFITEEGSSNAEHAE</sequence>
<feature type="transmembrane region" description="Helical" evidence="10">
    <location>
        <begin position="1404"/>
        <end position="1430"/>
    </location>
</feature>
<dbReference type="PANTHER" id="PTHR10877">
    <property type="entry name" value="POLYCYSTIN FAMILY MEMBER"/>
    <property type="match status" value="1"/>
</dbReference>
<dbReference type="Proteomes" id="UP000241769">
    <property type="component" value="Unassembled WGS sequence"/>
</dbReference>
<evidence type="ECO:0000256" key="7">
    <source>
        <dbReference type="PIRSR" id="PIRSR603915-2"/>
    </source>
</evidence>
<dbReference type="InParanoid" id="A0A2P6N5X7"/>
<evidence type="ECO:0000256" key="10">
    <source>
        <dbReference type="SAM" id="Phobius"/>
    </source>
</evidence>
<dbReference type="InterPro" id="IPR013122">
    <property type="entry name" value="PKD1_2_channel"/>
</dbReference>
<organism evidence="13 14">
    <name type="scientific">Planoprotostelium fungivorum</name>
    <dbReference type="NCBI Taxonomy" id="1890364"/>
    <lineage>
        <taxon>Eukaryota</taxon>
        <taxon>Amoebozoa</taxon>
        <taxon>Evosea</taxon>
        <taxon>Variosea</taxon>
        <taxon>Cavosteliida</taxon>
        <taxon>Cavosteliaceae</taxon>
        <taxon>Planoprotostelium</taxon>
    </lineage>
</organism>
<keyword evidence="6" id="KW-0325">Glycoprotein</keyword>
<evidence type="ECO:0000256" key="6">
    <source>
        <dbReference type="ARBA" id="ARBA00023180"/>
    </source>
</evidence>
<feature type="coiled-coil region" evidence="8">
    <location>
        <begin position="1554"/>
        <end position="1600"/>
    </location>
</feature>
<dbReference type="Pfam" id="PF20519">
    <property type="entry name" value="Polycystin_dom"/>
    <property type="match status" value="1"/>
</dbReference>
<dbReference type="Pfam" id="PF08016">
    <property type="entry name" value="PKD_channel"/>
    <property type="match status" value="1"/>
</dbReference>
<dbReference type="InterPro" id="IPR003915">
    <property type="entry name" value="PKD_2"/>
</dbReference>
<dbReference type="GO" id="GO:0016020">
    <property type="term" value="C:membrane"/>
    <property type="evidence" value="ECO:0007669"/>
    <property type="project" value="UniProtKB-SubCell"/>
</dbReference>
<dbReference type="EMBL" id="MDYQ01000186">
    <property type="protein sequence ID" value="PRP79362.1"/>
    <property type="molecule type" value="Genomic_DNA"/>
</dbReference>
<evidence type="ECO:0000256" key="2">
    <source>
        <dbReference type="ARBA" id="ARBA00007200"/>
    </source>
</evidence>
<dbReference type="SUPFAM" id="SSF50978">
    <property type="entry name" value="WD40 repeat-like"/>
    <property type="match status" value="2"/>
</dbReference>